<evidence type="ECO:0008006" key="4">
    <source>
        <dbReference type="Google" id="ProtNLM"/>
    </source>
</evidence>
<dbReference type="STRING" id="40149.A0A0E0CEB1"/>
<feature type="transmembrane region" description="Helical" evidence="1">
    <location>
        <begin position="209"/>
        <end position="230"/>
    </location>
</feature>
<dbReference type="Gramene" id="OMERI02G01530.3">
    <property type="protein sequence ID" value="OMERI02G01530.3"/>
    <property type="gene ID" value="OMERI02G01530"/>
</dbReference>
<keyword evidence="1" id="KW-1133">Transmembrane helix</keyword>
<keyword evidence="3" id="KW-1185">Reference proteome</keyword>
<protein>
    <recommendedName>
        <fullName evidence="4">PGR5-like protein 1A, chloroplastic</fullName>
    </recommendedName>
</protein>
<accession>A0A0E0CEB1</accession>
<dbReference type="GO" id="GO:0009773">
    <property type="term" value="P:photosynthetic electron transport in photosystem I"/>
    <property type="evidence" value="ECO:0007669"/>
    <property type="project" value="InterPro"/>
</dbReference>
<keyword evidence="1" id="KW-0812">Transmembrane</keyword>
<reference evidence="2" key="2">
    <citation type="submission" date="2018-05" db="EMBL/GenBank/DDBJ databases">
        <title>OmerRS3 (Oryza meridionalis Reference Sequence Version 3).</title>
        <authorList>
            <person name="Zhang J."/>
            <person name="Kudrna D."/>
            <person name="Lee S."/>
            <person name="Talag J."/>
            <person name="Welchert J."/>
            <person name="Wing R.A."/>
        </authorList>
    </citation>
    <scope>NUCLEOTIDE SEQUENCE [LARGE SCALE GENOMIC DNA]</scope>
    <source>
        <strain evidence="2">cv. OR44</strain>
    </source>
</reference>
<feature type="transmembrane region" description="Helical" evidence="1">
    <location>
        <begin position="250"/>
        <end position="273"/>
    </location>
</feature>
<dbReference type="GO" id="GO:0016730">
    <property type="term" value="F:oxidoreductase activity, acting on iron-sulfur proteins as donors"/>
    <property type="evidence" value="ECO:0007669"/>
    <property type="project" value="InterPro"/>
</dbReference>
<dbReference type="Proteomes" id="UP000008021">
    <property type="component" value="Chromosome 2"/>
</dbReference>
<name>A0A0E0CEB1_9ORYZ</name>
<dbReference type="EnsemblPlants" id="OMERI02G01530.3">
    <property type="protein sequence ID" value="OMERI02G01530.3"/>
    <property type="gene ID" value="OMERI02G01530"/>
</dbReference>
<reference evidence="2" key="1">
    <citation type="submission" date="2015-04" db="UniProtKB">
        <authorList>
            <consortium name="EnsemblPlants"/>
        </authorList>
    </citation>
    <scope>IDENTIFICATION</scope>
</reference>
<dbReference type="GO" id="GO:0009535">
    <property type="term" value="C:chloroplast thylakoid membrane"/>
    <property type="evidence" value="ECO:0007669"/>
    <property type="project" value="InterPro"/>
</dbReference>
<evidence type="ECO:0000313" key="2">
    <source>
        <dbReference type="EnsemblPlants" id="OMERI02G01530.3"/>
    </source>
</evidence>
<dbReference type="AlphaFoldDB" id="A0A0E0CEB1"/>
<dbReference type="PANTHER" id="PTHR31032:SF1">
    <property type="entry name" value="PGR5-LIKE PROTEIN 1B, CHLOROPLASTIC"/>
    <property type="match status" value="1"/>
</dbReference>
<dbReference type="eggNOG" id="ENOG502QRSK">
    <property type="taxonomic scope" value="Eukaryota"/>
</dbReference>
<proteinExistence type="predicted"/>
<dbReference type="InterPro" id="IPR039987">
    <property type="entry name" value="PGRL1"/>
</dbReference>
<organism evidence="2">
    <name type="scientific">Oryza meridionalis</name>
    <dbReference type="NCBI Taxonomy" id="40149"/>
    <lineage>
        <taxon>Eukaryota</taxon>
        <taxon>Viridiplantae</taxon>
        <taxon>Streptophyta</taxon>
        <taxon>Embryophyta</taxon>
        <taxon>Tracheophyta</taxon>
        <taxon>Spermatophyta</taxon>
        <taxon>Magnoliopsida</taxon>
        <taxon>Liliopsida</taxon>
        <taxon>Poales</taxon>
        <taxon>Poaceae</taxon>
        <taxon>BOP clade</taxon>
        <taxon>Oryzoideae</taxon>
        <taxon>Oryzeae</taxon>
        <taxon>Oryzinae</taxon>
        <taxon>Oryza</taxon>
    </lineage>
</organism>
<dbReference type="PANTHER" id="PTHR31032">
    <property type="entry name" value="PGR5-LIKE PROTEIN 1B, CHLOROPLASTIC"/>
    <property type="match status" value="1"/>
</dbReference>
<sequence>MASLLPHPMFPAAAASTSSSSRCRCRITTSSSARCWSNRQGWRLRHRVWAAQAADQQGGVQQQQQQQENEGDVVVDSNVLPYCSINRKEKKTIGEMEQEFLQALQARARALPFPLAFYYDKKAVMSNEEFDNLKEELMWEGSSVVMLSPDEQRLLEASMAYVAGNPIMTDAEFDELKLRLRKEGSEIVQEGPRCSLRSRKVYSDLTVDYFKMFLLNVPAAVVALTLFFFLDDLTGFEITYLLELPEPFSFIFTWFAALPLIFWVAQAITSAIVKDFLILKGPCPNCGNENLSFFGTILSVPSGGARNSDRSCTKAIPCIYHGEQDELFIL</sequence>
<evidence type="ECO:0000256" key="1">
    <source>
        <dbReference type="SAM" id="Phobius"/>
    </source>
</evidence>
<evidence type="ECO:0000313" key="3">
    <source>
        <dbReference type="Proteomes" id="UP000008021"/>
    </source>
</evidence>
<keyword evidence="1" id="KW-0472">Membrane</keyword>